<evidence type="ECO:0000256" key="1">
    <source>
        <dbReference type="ARBA" id="ARBA00004651"/>
    </source>
</evidence>
<sequence>MERVNRLLSNFIKKNTQLVILLLLFIVFSIILPTFLTSGNIRNILKQNTTVCIASIGLALVVISGNLDLSIGSLLSLTLGVSLRMTQYNTFLAFAVPLVIAVCVGFINGYIVSKFDVNSIIVTLGTLSAIAGFVQFYRKGNIVMGIPGMA</sequence>
<dbReference type="GO" id="GO:0022857">
    <property type="term" value="F:transmembrane transporter activity"/>
    <property type="evidence" value="ECO:0007669"/>
    <property type="project" value="InterPro"/>
</dbReference>
<evidence type="ECO:0008006" key="8">
    <source>
        <dbReference type="Google" id="ProtNLM"/>
    </source>
</evidence>
<keyword evidence="5 6" id="KW-0472">Membrane</keyword>
<gene>
    <name evidence="7" type="ORF">LCGC14_2590760</name>
</gene>
<evidence type="ECO:0000313" key="7">
    <source>
        <dbReference type="EMBL" id="KKL06964.1"/>
    </source>
</evidence>
<feature type="transmembrane region" description="Helical" evidence="6">
    <location>
        <begin position="18"/>
        <end position="36"/>
    </location>
</feature>
<evidence type="ECO:0000256" key="5">
    <source>
        <dbReference type="ARBA" id="ARBA00023136"/>
    </source>
</evidence>
<keyword evidence="4 6" id="KW-1133">Transmembrane helix</keyword>
<dbReference type="AlphaFoldDB" id="A0A0F9ABN7"/>
<feature type="transmembrane region" description="Helical" evidence="6">
    <location>
        <begin position="117"/>
        <end position="137"/>
    </location>
</feature>
<dbReference type="EMBL" id="LAZR01043480">
    <property type="protein sequence ID" value="KKL06964.1"/>
    <property type="molecule type" value="Genomic_DNA"/>
</dbReference>
<feature type="transmembrane region" description="Helical" evidence="6">
    <location>
        <begin position="56"/>
        <end position="79"/>
    </location>
</feature>
<keyword evidence="2" id="KW-1003">Cell membrane</keyword>
<accession>A0A0F9ABN7</accession>
<name>A0A0F9ABN7_9ZZZZ</name>
<keyword evidence="3 6" id="KW-0812">Transmembrane</keyword>
<evidence type="ECO:0000256" key="3">
    <source>
        <dbReference type="ARBA" id="ARBA00022692"/>
    </source>
</evidence>
<evidence type="ECO:0000256" key="2">
    <source>
        <dbReference type="ARBA" id="ARBA00022475"/>
    </source>
</evidence>
<dbReference type="PANTHER" id="PTHR32196">
    <property type="entry name" value="ABC TRANSPORTER PERMEASE PROTEIN YPHD-RELATED-RELATED"/>
    <property type="match status" value="1"/>
</dbReference>
<dbReference type="InterPro" id="IPR001851">
    <property type="entry name" value="ABC_transp_permease"/>
</dbReference>
<dbReference type="GO" id="GO:0005886">
    <property type="term" value="C:plasma membrane"/>
    <property type="evidence" value="ECO:0007669"/>
    <property type="project" value="UniProtKB-SubCell"/>
</dbReference>
<feature type="transmembrane region" description="Helical" evidence="6">
    <location>
        <begin position="91"/>
        <end position="111"/>
    </location>
</feature>
<protein>
    <recommendedName>
        <fullName evidence="8">ABC transporter permease</fullName>
    </recommendedName>
</protein>
<organism evidence="7">
    <name type="scientific">marine sediment metagenome</name>
    <dbReference type="NCBI Taxonomy" id="412755"/>
    <lineage>
        <taxon>unclassified sequences</taxon>
        <taxon>metagenomes</taxon>
        <taxon>ecological metagenomes</taxon>
    </lineage>
</organism>
<dbReference type="Pfam" id="PF02653">
    <property type="entry name" value="BPD_transp_2"/>
    <property type="match status" value="1"/>
</dbReference>
<proteinExistence type="predicted"/>
<reference evidence="7" key="1">
    <citation type="journal article" date="2015" name="Nature">
        <title>Complex archaea that bridge the gap between prokaryotes and eukaryotes.</title>
        <authorList>
            <person name="Spang A."/>
            <person name="Saw J.H."/>
            <person name="Jorgensen S.L."/>
            <person name="Zaremba-Niedzwiedzka K."/>
            <person name="Martijn J."/>
            <person name="Lind A.E."/>
            <person name="van Eijk R."/>
            <person name="Schleper C."/>
            <person name="Guy L."/>
            <person name="Ettema T.J."/>
        </authorList>
    </citation>
    <scope>NUCLEOTIDE SEQUENCE</scope>
</reference>
<evidence type="ECO:0000256" key="6">
    <source>
        <dbReference type="SAM" id="Phobius"/>
    </source>
</evidence>
<dbReference type="PANTHER" id="PTHR32196:SF72">
    <property type="entry name" value="RIBOSE IMPORT PERMEASE PROTEIN RBSC"/>
    <property type="match status" value="1"/>
</dbReference>
<comment type="caution">
    <text evidence="7">The sequence shown here is derived from an EMBL/GenBank/DDBJ whole genome shotgun (WGS) entry which is preliminary data.</text>
</comment>
<evidence type="ECO:0000256" key="4">
    <source>
        <dbReference type="ARBA" id="ARBA00022989"/>
    </source>
</evidence>
<comment type="subcellular location">
    <subcellularLocation>
        <location evidence="1">Cell membrane</location>
        <topology evidence="1">Multi-pass membrane protein</topology>
    </subcellularLocation>
</comment>
<feature type="non-terminal residue" evidence="7">
    <location>
        <position position="150"/>
    </location>
</feature>